<evidence type="ECO:0000313" key="4">
    <source>
        <dbReference type="EMBL" id="PXY32217.1"/>
    </source>
</evidence>
<feature type="domain" description="DUF4333" evidence="3">
    <location>
        <begin position="88"/>
        <end position="161"/>
    </location>
</feature>
<name>A0A2V4BA95_9PSEU</name>
<dbReference type="InterPro" id="IPR025637">
    <property type="entry name" value="DUF4333"/>
</dbReference>
<proteinExistence type="predicted"/>
<protein>
    <recommendedName>
        <fullName evidence="3">DUF4333 domain-containing protein</fullName>
    </recommendedName>
</protein>
<dbReference type="Proteomes" id="UP000249915">
    <property type="component" value="Unassembled WGS sequence"/>
</dbReference>
<keyword evidence="2" id="KW-0812">Transmembrane</keyword>
<sequence>MTQPPHQPQGWWQPPPNNGPGYPPPQTGYGQQPPMPAAHQPAPAYGGSFQSQYGGLGAFDGTTGSRPRRSRKPLLVAAGAVVLVAAAGAGAWLLGAFRGDVLEQESLQNGVATVLRDSYGEHDVSNVQCPENQAIETGHTFECTVEISGRRKAVSIRVLNDKPEYEVGAPQ</sequence>
<feature type="compositionally biased region" description="Pro residues" evidence="1">
    <location>
        <begin position="13"/>
        <end position="26"/>
    </location>
</feature>
<accession>A0A2V4BA95</accession>
<dbReference type="Pfam" id="PF14230">
    <property type="entry name" value="DUF4333"/>
    <property type="match status" value="1"/>
</dbReference>
<evidence type="ECO:0000256" key="2">
    <source>
        <dbReference type="SAM" id="Phobius"/>
    </source>
</evidence>
<evidence type="ECO:0000256" key="1">
    <source>
        <dbReference type="SAM" id="MobiDB-lite"/>
    </source>
</evidence>
<keyword evidence="5" id="KW-1185">Reference proteome</keyword>
<evidence type="ECO:0000259" key="3">
    <source>
        <dbReference type="Pfam" id="PF14230"/>
    </source>
</evidence>
<reference evidence="4 5" key="1">
    <citation type="submission" date="2016-07" db="EMBL/GenBank/DDBJ databases">
        <title>Draft genome sequence of Prauserella muralis DSM 45305, isolated from a mould-covered wall in an indoor environment.</title>
        <authorList>
            <person name="Ruckert C."/>
            <person name="Albersmeier A."/>
            <person name="Jiang C.-L."/>
            <person name="Jiang Y."/>
            <person name="Kalinowski J."/>
            <person name="Schneider O."/>
            <person name="Winkler A."/>
            <person name="Zotchev S.B."/>
        </authorList>
    </citation>
    <scope>NUCLEOTIDE SEQUENCE [LARGE SCALE GENOMIC DNA]</scope>
    <source>
        <strain evidence="4 5">DSM 45305</strain>
    </source>
</reference>
<keyword evidence="2" id="KW-0472">Membrane</keyword>
<evidence type="ECO:0000313" key="5">
    <source>
        <dbReference type="Proteomes" id="UP000249915"/>
    </source>
</evidence>
<dbReference type="AlphaFoldDB" id="A0A2V4BA95"/>
<organism evidence="4 5">
    <name type="scientific">Prauserella muralis</name>
    <dbReference type="NCBI Taxonomy" id="588067"/>
    <lineage>
        <taxon>Bacteria</taxon>
        <taxon>Bacillati</taxon>
        <taxon>Actinomycetota</taxon>
        <taxon>Actinomycetes</taxon>
        <taxon>Pseudonocardiales</taxon>
        <taxon>Pseudonocardiaceae</taxon>
        <taxon>Prauserella</taxon>
    </lineage>
</organism>
<feature type="compositionally biased region" description="Low complexity" evidence="1">
    <location>
        <begin position="1"/>
        <end position="12"/>
    </location>
</feature>
<feature type="region of interest" description="Disordered" evidence="1">
    <location>
        <begin position="1"/>
        <end position="50"/>
    </location>
</feature>
<feature type="transmembrane region" description="Helical" evidence="2">
    <location>
        <begin position="74"/>
        <end position="97"/>
    </location>
</feature>
<keyword evidence="2" id="KW-1133">Transmembrane helix</keyword>
<comment type="caution">
    <text evidence="4">The sequence shown here is derived from an EMBL/GenBank/DDBJ whole genome shotgun (WGS) entry which is preliminary data.</text>
</comment>
<feature type="compositionally biased region" description="Low complexity" evidence="1">
    <location>
        <begin position="27"/>
        <end position="44"/>
    </location>
</feature>
<gene>
    <name evidence="4" type="ORF">BAY60_07985</name>
</gene>
<dbReference type="EMBL" id="MASW01000001">
    <property type="protein sequence ID" value="PXY32217.1"/>
    <property type="molecule type" value="Genomic_DNA"/>
</dbReference>
<dbReference type="RefSeq" id="WP_112280255.1">
    <property type="nucleotide sequence ID" value="NZ_MASW01000001.1"/>
</dbReference>
<dbReference type="OrthoDB" id="3625154at2"/>